<dbReference type="GO" id="GO:0016491">
    <property type="term" value="F:oxidoreductase activity"/>
    <property type="evidence" value="ECO:0007669"/>
    <property type="project" value="UniProtKB-KW"/>
</dbReference>
<dbReference type="Proteomes" id="UP000886817">
    <property type="component" value="Unassembled WGS sequence"/>
</dbReference>
<dbReference type="GO" id="GO:0046872">
    <property type="term" value="F:metal ion binding"/>
    <property type="evidence" value="ECO:0007669"/>
    <property type="project" value="UniProtKB-KW"/>
</dbReference>
<reference evidence="12" key="1">
    <citation type="journal article" date="2021" name="PeerJ">
        <title>Extensive microbial diversity within the chicken gut microbiome revealed by metagenomics and culture.</title>
        <authorList>
            <person name="Gilroy R."/>
            <person name="Ravi A."/>
            <person name="Getino M."/>
            <person name="Pursley I."/>
            <person name="Horton D.L."/>
            <person name="Alikhan N.F."/>
            <person name="Baker D."/>
            <person name="Gharbi K."/>
            <person name="Hall N."/>
            <person name="Watson M."/>
            <person name="Adriaenssens E.M."/>
            <person name="Foster-Nyarko E."/>
            <person name="Jarju S."/>
            <person name="Secka A."/>
            <person name="Antonio M."/>
            <person name="Oren A."/>
            <person name="Chaudhuri R.R."/>
            <person name="La Ragione R."/>
            <person name="Hildebrand F."/>
            <person name="Pallen M.J."/>
        </authorList>
    </citation>
    <scope>NUCLEOTIDE SEQUENCE</scope>
    <source>
        <strain evidence="12">ChiSjej1B19-8411</strain>
    </source>
</reference>
<evidence type="ECO:0000256" key="9">
    <source>
        <dbReference type="ARBA" id="ARBA00023014"/>
    </source>
</evidence>
<evidence type="ECO:0000256" key="5">
    <source>
        <dbReference type="ARBA" id="ARBA00022643"/>
    </source>
</evidence>
<accession>A0A9D2B319</accession>
<dbReference type="SUPFAM" id="SSF51905">
    <property type="entry name" value="FAD/NAD(P)-binding domain"/>
    <property type="match status" value="1"/>
</dbReference>
<evidence type="ECO:0000259" key="10">
    <source>
        <dbReference type="Pfam" id="PF00724"/>
    </source>
</evidence>
<dbReference type="Pfam" id="PF07992">
    <property type="entry name" value="Pyr_redox_2"/>
    <property type="match status" value="1"/>
</dbReference>
<keyword evidence="9" id="KW-0411">Iron-sulfur</keyword>
<dbReference type="SUPFAM" id="SSF51395">
    <property type="entry name" value="FMN-linked oxidoreductases"/>
    <property type="match status" value="1"/>
</dbReference>
<dbReference type="PRINTS" id="PR00368">
    <property type="entry name" value="FADPNR"/>
</dbReference>
<dbReference type="InterPro" id="IPR051793">
    <property type="entry name" value="NADH:flavin_oxidoreductase"/>
</dbReference>
<evidence type="ECO:0000256" key="6">
    <source>
        <dbReference type="ARBA" id="ARBA00022723"/>
    </source>
</evidence>
<comment type="cofactor">
    <cofactor evidence="2">
        <name>[4Fe-4S] cluster</name>
        <dbReference type="ChEBI" id="CHEBI:49883"/>
    </cofactor>
</comment>
<keyword evidence="6" id="KW-0479">Metal-binding</keyword>
<comment type="caution">
    <text evidence="12">The sequence shown here is derived from an EMBL/GenBank/DDBJ whole genome shotgun (WGS) entry which is preliminary data.</text>
</comment>
<dbReference type="GO" id="GO:0010181">
    <property type="term" value="F:FMN binding"/>
    <property type="evidence" value="ECO:0007669"/>
    <property type="project" value="InterPro"/>
</dbReference>
<dbReference type="InterPro" id="IPR013785">
    <property type="entry name" value="Aldolase_TIM"/>
</dbReference>
<dbReference type="Gene3D" id="3.20.20.70">
    <property type="entry name" value="Aldolase class I"/>
    <property type="match status" value="1"/>
</dbReference>
<feature type="domain" description="FAD/NAD(P)-binding" evidence="11">
    <location>
        <begin position="395"/>
        <end position="625"/>
    </location>
</feature>
<dbReference type="InterPro" id="IPR023753">
    <property type="entry name" value="FAD/NAD-binding_dom"/>
</dbReference>
<keyword evidence="7" id="KW-0560">Oxidoreductase</keyword>
<dbReference type="PANTHER" id="PTHR42917:SF2">
    <property type="entry name" value="2,4-DIENOYL-COA REDUCTASE [(2E)-ENOYL-COA-PRODUCING]"/>
    <property type="match status" value="1"/>
</dbReference>
<name>A0A9D2B319_9FIRM</name>
<dbReference type="InterPro" id="IPR036188">
    <property type="entry name" value="FAD/NAD-bd_sf"/>
</dbReference>
<reference evidence="12" key="2">
    <citation type="submission" date="2021-04" db="EMBL/GenBank/DDBJ databases">
        <authorList>
            <person name="Gilroy R."/>
        </authorList>
    </citation>
    <scope>NUCLEOTIDE SEQUENCE</scope>
    <source>
        <strain evidence="12">ChiSjej1B19-8411</strain>
    </source>
</reference>
<comment type="cofactor">
    <cofactor evidence="1">
        <name>FMN</name>
        <dbReference type="ChEBI" id="CHEBI:58210"/>
    </cofactor>
</comment>
<feature type="domain" description="NADH:flavin oxidoreductase/NADH oxidase N-terminal" evidence="10">
    <location>
        <begin position="7"/>
        <end position="350"/>
    </location>
</feature>
<comment type="similarity">
    <text evidence="3">In the N-terminal section; belongs to the NADH:flavin oxidoreductase/NADH oxidase family.</text>
</comment>
<dbReference type="PANTHER" id="PTHR42917">
    <property type="entry name" value="2,4-DIENOYL-COA REDUCTASE"/>
    <property type="match status" value="1"/>
</dbReference>
<dbReference type="Gene3D" id="3.40.50.720">
    <property type="entry name" value="NAD(P)-binding Rossmann-like Domain"/>
    <property type="match status" value="1"/>
</dbReference>
<proteinExistence type="inferred from homology"/>
<evidence type="ECO:0000313" key="12">
    <source>
        <dbReference type="EMBL" id="HIX58584.1"/>
    </source>
</evidence>
<evidence type="ECO:0000259" key="11">
    <source>
        <dbReference type="Pfam" id="PF07992"/>
    </source>
</evidence>
<dbReference type="Gene3D" id="3.50.50.60">
    <property type="entry name" value="FAD/NAD(P)-binding domain"/>
    <property type="match status" value="1"/>
</dbReference>
<dbReference type="GO" id="GO:0051536">
    <property type="term" value="F:iron-sulfur cluster binding"/>
    <property type="evidence" value="ECO:0007669"/>
    <property type="project" value="UniProtKB-KW"/>
</dbReference>
<dbReference type="EMBL" id="DXEX01000063">
    <property type="protein sequence ID" value="HIX58584.1"/>
    <property type="molecule type" value="Genomic_DNA"/>
</dbReference>
<sequence length="661" mass="72653">MNKYFPNLFKPMKVKKTVFRNRIFGSPTGMKELTDLNHNCVKNEDFLRRRAQGGAACVCLGDVIVHETGYVDWSYKVKAFDPRSEAGFYNIAGAIESQGAHATMELVHAGMHFHDDNRINYGPSDMIDEFDQGDGNGIHRHQIIEMPKDVIEDVVEGYGKSALRAKHCGFTGVLLHAGHGWLLSQFLSPILNHRTDEFGGSLENRARITMMVVDKIREYCGKDFIIEARISWKEGMNEGYQLEDSIKYCEMLEEHGVDLIQVSCGSLHFHDTTVLSTPSWFDVDEGHNIKAAAEIKSHLSIPVGTVGAVTDPNVMEAWIRDGMVDYVVLARALIADPDLPKKAMHGRMDEIRPCLRCISCLTGGYYNLPLHCSVNPQIGRDSDYKFQPLPVEKKRVLIAGGGPAGMEAAVQASRRGHEVILCEKSDRLGGLLNIVEKESFKKRIGAYKDYLIRMVGKSAVDVRLNTEVTPELIEELEADYVIAAVGGHAMVPPVKGVEKAIPIIDYYRDEPEVGENVLVMGGGFAGVECAIGLALDGKKATVVEMSDAIASGPNTPYPGTGAMQVDALWTNVKKNGVNVMLNTKCVEITDDGMICEDKEGNRFELKADNVIVAAGIAPNEDTVEKLRDAVIDFASIGDCYQPGLVRTAVRQGYDAAMNIGL</sequence>
<organism evidence="12 13">
    <name type="scientific">Candidatus Blautia gallistercoris</name>
    <dbReference type="NCBI Taxonomy" id="2838490"/>
    <lineage>
        <taxon>Bacteria</taxon>
        <taxon>Bacillati</taxon>
        <taxon>Bacillota</taxon>
        <taxon>Clostridia</taxon>
        <taxon>Lachnospirales</taxon>
        <taxon>Lachnospiraceae</taxon>
        <taxon>Blautia</taxon>
    </lineage>
</organism>
<evidence type="ECO:0000256" key="8">
    <source>
        <dbReference type="ARBA" id="ARBA00023004"/>
    </source>
</evidence>
<dbReference type="AlphaFoldDB" id="A0A9D2B319"/>
<keyword evidence="8" id="KW-0408">Iron</keyword>
<dbReference type="CDD" id="cd02803">
    <property type="entry name" value="OYE_like_FMN_family"/>
    <property type="match status" value="1"/>
</dbReference>
<dbReference type="InterPro" id="IPR001155">
    <property type="entry name" value="OxRdtase_FMN_N"/>
</dbReference>
<protein>
    <submittedName>
        <fullName evidence="12">FAD-dependent oxidoreductase</fullName>
    </submittedName>
</protein>
<evidence type="ECO:0000256" key="2">
    <source>
        <dbReference type="ARBA" id="ARBA00001966"/>
    </source>
</evidence>
<keyword evidence="4" id="KW-0285">Flavoprotein</keyword>
<keyword evidence="5" id="KW-0288">FMN</keyword>
<gene>
    <name evidence="12" type="ORF">IAA45_02580</name>
</gene>
<dbReference type="PRINTS" id="PR00411">
    <property type="entry name" value="PNDRDTASEI"/>
</dbReference>
<evidence type="ECO:0000256" key="7">
    <source>
        <dbReference type="ARBA" id="ARBA00023002"/>
    </source>
</evidence>
<evidence type="ECO:0000313" key="13">
    <source>
        <dbReference type="Proteomes" id="UP000886817"/>
    </source>
</evidence>
<dbReference type="Pfam" id="PF00724">
    <property type="entry name" value="Oxidored_FMN"/>
    <property type="match status" value="1"/>
</dbReference>
<evidence type="ECO:0000256" key="3">
    <source>
        <dbReference type="ARBA" id="ARBA00011048"/>
    </source>
</evidence>
<evidence type="ECO:0000256" key="4">
    <source>
        <dbReference type="ARBA" id="ARBA00022630"/>
    </source>
</evidence>
<evidence type="ECO:0000256" key="1">
    <source>
        <dbReference type="ARBA" id="ARBA00001917"/>
    </source>
</evidence>